<name>A0A068NWR9_FIMGI</name>
<dbReference type="Pfam" id="PF06445">
    <property type="entry name" value="GyrI-like"/>
    <property type="match status" value="1"/>
</dbReference>
<reference evidence="2 3" key="1">
    <citation type="journal article" date="2014" name="PLoS ONE">
        <title>The first complete genome sequence of the class fimbriimonadia in the phylum armatimonadetes.</title>
        <authorList>
            <person name="Hu Z.Y."/>
            <person name="Wang Y.Z."/>
            <person name="Im W.T."/>
            <person name="Wang S.Y."/>
            <person name="Zhao G.P."/>
            <person name="Zheng H.J."/>
            <person name="Quan Z.X."/>
        </authorList>
    </citation>
    <scope>NUCLEOTIDE SEQUENCE [LARGE SCALE GENOMIC DNA]</scope>
    <source>
        <strain evidence="2">Gsoil 348</strain>
    </source>
</reference>
<dbReference type="EMBL" id="CP007139">
    <property type="protein sequence ID" value="AIE87220.1"/>
    <property type="molecule type" value="Genomic_DNA"/>
</dbReference>
<dbReference type="PANTHER" id="PTHR40055">
    <property type="entry name" value="TRANSCRIPTIONAL REGULATOR YGIV-RELATED"/>
    <property type="match status" value="1"/>
</dbReference>
<evidence type="ECO:0000313" key="3">
    <source>
        <dbReference type="Proteomes" id="UP000027982"/>
    </source>
</evidence>
<dbReference type="KEGG" id="fgi:OP10G_3852"/>
<evidence type="ECO:0000313" key="2">
    <source>
        <dbReference type="EMBL" id="AIE87220.1"/>
    </source>
</evidence>
<feature type="domain" description="AraC effector-binding" evidence="1">
    <location>
        <begin position="1"/>
        <end position="154"/>
    </location>
</feature>
<protein>
    <submittedName>
        <fullName evidence="2">Transcriptional regulator, effector binding domain protein</fullName>
    </submittedName>
</protein>
<gene>
    <name evidence="2" type="ORF">OP10G_3852</name>
</gene>
<dbReference type="InterPro" id="IPR011256">
    <property type="entry name" value="Reg_factor_effector_dom_sf"/>
</dbReference>
<dbReference type="InterPro" id="IPR010499">
    <property type="entry name" value="AraC_E-bd"/>
</dbReference>
<dbReference type="Proteomes" id="UP000027982">
    <property type="component" value="Chromosome"/>
</dbReference>
<dbReference type="AlphaFoldDB" id="A0A068NWR9"/>
<dbReference type="eggNOG" id="COG3449">
    <property type="taxonomic scope" value="Bacteria"/>
</dbReference>
<proteinExistence type="predicted"/>
<dbReference type="HOGENOM" id="CLU_113664_3_0_0"/>
<organism evidence="2 3">
    <name type="scientific">Fimbriimonas ginsengisoli Gsoil 348</name>
    <dbReference type="NCBI Taxonomy" id="661478"/>
    <lineage>
        <taxon>Bacteria</taxon>
        <taxon>Bacillati</taxon>
        <taxon>Armatimonadota</taxon>
        <taxon>Fimbriimonadia</taxon>
        <taxon>Fimbriimonadales</taxon>
        <taxon>Fimbriimonadaceae</taxon>
        <taxon>Fimbriimonas</taxon>
    </lineage>
</organism>
<keyword evidence="3" id="KW-1185">Reference proteome</keyword>
<evidence type="ECO:0000259" key="1">
    <source>
        <dbReference type="SMART" id="SM00871"/>
    </source>
</evidence>
<dbReference type="SUPFAM" id="SSF55136">
    <property type="entry name" value="Probable bacterial effector-binding domain"/>
    <property type="match status" value="1"/>
</dbReference>
<dbReference type="SMART" id="SM00871">
    <property type="entry name" value="AraC_E_bind"/>
    <property type="match status" value="1"/>
</dbReference>
<dbReference type="InterPro" id="IPR050908">
    <property type="entry name" value="SmbC-like"/>
</dbReference>
<dbReference type="STRING" id="661478.OP10G_3852"/>
<sequence length="154" mass="16915">MDLIERSTVRLGTIRRVGPYGSEISHLFERLGQIAGPAGLFAAPGVETMALYHDDPRTTATNELRSDAAVTVPAGVPMPDGLTEFTLPGGRYARYVHIGPYDGLGDAWKRFTSDWMPKSGHIARTNVPVVENYMNMPGSVPDDQLRTELYIPIE</sequence>
<dbReference type="Gene3D" id="3.20.80.10">
    <property type="entry name" value="Regulatory factor, effector binding domain"/>
    <property type="match status" value="1"/>
</dbReference>
<dbReference type="InterPro" id="IPR029442">
    <property type="entry name" value="GyrI-like"/>
</dbReference>
<dbReference type="PANTHER" id="PTHR40055:SF1">
    <property type="entry name" value="TRANSCRIPTIONAL REGULATOR YGIV-RELATED"/>
    <property type="match status" value="1"/>
</dbReference>
<accession>A0A068NWR9</accession>